<sequence length="874" mass="98949">MDSVITGAEYQVFLSFRGTDTRQGFADCLYHFLIDAGLRVFRDNEEIHQGEKIEEILRAIDKSTICMPVFSKGYASSKWCLSELAEMVEKKKKIMPIFYDVTPDDVKLKTPLYRTALQTQNGHKMEKKRWENALKVVAKIKGSKLENTGHGELCKSIIKKVLENLKVKNRVVTNNLVGMDENIEEMLAYLDIQAPEVRYVVIHGIGGSGKTTLAKTLFNQLSSYFKEACSFLSDIRESSKHGLEHLQKKLIHDLLPKDSGTISDTDEGINTLKERLQNKKVLIVLDDVDKREQIDSLAGSSSWLSPGSRIIVTTRDIGVSAAEQEHMEEGNGKKSQELWTLEMGEMNFKHALQLFSRHAFKMDYPPGDFVDLSKDVISVIGRLPMALEITGSHLFGKHKEAWENSRNMMMTIPQKNIQETLMISYKALDFRAKQIFLDIACLPAKTEIKIANYMWESCGFRPEMGTKELISASIIKVTDDGELWMRDYLRDLGKEIICMENFMDSGMRSRLWDHEEVLGILKREEAGDNLKVLDLSSCTISGTLDLSQYKNLERLLLNDCQDLTRLSCSIGNLKKLKHLDLRDCGSLLGLPEEIGSLEALEELFLSNCSPDFTTLPDSIGNLKSLVVLDIYYVRIVTLPDTIGKLKKLKHLLLRSCWIERLPETLGDIQTLVQLDLQFTYTAQLPDSIGRLKKLQYLCLSLCRWLETLPSSIGYLEELIILEMSYCKVKTLPRSIGMMQNLEELLAFGSYLEEIPPEIGRLSCLRTLDLSWTNICQLPSTIDQLSSLENFSVQLCERLKELPKLPAGLVHLSADPGVLESVILDLLNKTSLVSINGQGVEEWRLSQVKKRKDQLLAAGKRRSKSRGVRGKSEMS</sequence>
<dbReference type="SMART" id="SM00369">
    <property type="entry name" value="LRR_TYP"/>
    <property type="match status" value="4"/>
</dbReference>
<dbReference type="InterPro" id="IPR002182">
    <property type="entry name" value="NB-ARC"/>
</dbReference>
<keyword evidence="1" id="KW-0433">Leucine-rich repeat</keyword>
<evidence type="ECO:0000256" key="1">
    <source>
        <dbReference type="ARBA" id="ARBA00022614"/>
    </source>
</evidence>
<dbReference type="Proteomes" id="UP000197138">
    <property type="component" value="Unassembled WGS sequence"/>
</dbReference>
<keyword evidence="3" id="KW-0611">Plant defense</keyword>
<dbReference type="Gene3D" id="1.10.8.430">
    <property type="entry name" value="Helical domain of apoptotic protease-activating factors"/>
    <property type="match status" value="1"/>
</dbReference>
<dbReference type="PANTHER" id="PTHR11017:SF570">
    <property type="entry name" value="DISEASE RESISTANCE PROTEIN (TIR-NBS CLASS)-RELATED"/>
    <property type="match status" value="1"/>
</dbReference>
<feature type="compositionally biased region" description="Basic residues" evidence="4">
    <location>
        <begin position="858"/>
        <end position="868"/>
    </location>
</feature>
<organism evidence="6 7">
    <name type="scientific">Punica granatum</name>
    <name type="common">Pomegranate</name>
    <dbReference type="NCBI Taxonomy" id="22663"/>
    <lineage>
        <taxon>Eukaryota</taxon>
        <taxon>Viridiplantae</taxon>
        <taxon>Streptophyta</taxon>
        <taxon>Embryophyta</taxon>
        <taxon>Tracheophyta</taxon>
        <taxon>Spermatophyta</taxon>
        <taxon>Magnoliopsida</taxon>
        <taxon>eudicotyledons</taxon>
        <taxon>Gunneridae</taxon>
        <taxon>Pentapetalae</taxon>
        <taxon>rosids</taxon>
        <taxon>malvids</taxon>
        <taxon>Myrtales</taxon>
        <taxon>Lythraceae</taxon>
        <taxon>Punica</taxon>
    </lineage>
</organism>
<dbReference type="Pfam" id="PF01582">
    <property type="entry name" value="TIR"/>
    <property type="match status" value="1"/>
</dbReference>
<dbReference type="InterPro" id="IPR035897">
    <property type="entry name" value="Toll_tir_struct_dom_sf"/>
</dbReference>
<feature type="region of interest" description="Disordered" evidence="4">
    <location>
        <begin position="853"/>
        <end position="874"/>
    </location>
</feature>
<dbReference type="Pfam" id="PF23282">
    <property type="entry name" value="WHD_ROQ1"/>
    <property type="match status" value="1"/>
</dbReference>
<comment type="caution">
    <text evidence="6">The sequence shown here is derived from an EMBL/GenBank/DDBJ whole genome shotgun (WGS) entry which is preliminary data.</text>
</comment>
<evidence type="ECO:0000256" key="2">
    <source>
        <dbReference type="ARBA" id="ARBA00022737"/>
    </source>
</evidence>
<keyword evidence="2" id="KW-0677">Repeat</keyword>
<accession>A0A218XPQ6</accession>
<dbReference type="Gene3D" id="3.40.50.300">
    <property type="entry name" value="P-loop containing nucleotide triphosphate hydrolases"/>
    <property type="match status" value="1"/>
</dbReference>
<dbReference type="GO" id="GO:0043531">
    <property type="term" value="F:ADP binding"/>
    <property type="evidence" value="ECO:0007669"/>
    <property type="project" value="InterPro"/>
</dbReference>
<evidence type="ECO:0000313" key="6">
    <source>
        <dbReference type="EMBL" id="OWM86669.1"/>
    </source>
</evidence>
<evidence type="ECO:0000256" key="3">
    <source>
        <dbReference type="ARBA" id="ARBA00022821"/>
    </source>
</evidence>
<name>A0A218XPQ6_PUNGR</name>
<dbReference type="InterPro" id="IPR042197">
    <property type="entry name" value="Apaf_helical"/>
</dbReference>
<dbReference type="GO" id="GO:0007165">
    <property type="term" value="P:signal transduction"/>
    <property type="evidence" value="ECO:0007669"/>
    <property type="project" value="InterPro"/>
</dbReference>
<evidence type="ECO:0000256" key="4">
    <source>
        <dbReference type="SAM" id="MobiDB-lite"/>
    </source>
</evidence>
<dbReference type="Pfam" id="PF23598">
    <property type="entry name" value="LRR_14"/>
    <property type="match status" value="1"/>
</dbReference>
<dbReference type="InterPro" id="IPR003591">
    <property type="entry name" value="Leu-rich_rpt_typical-subtyp"/>
</dbReference>
<dbReference type="AlphaFoldDB" id="A0A218XPQ6"/>
<dbReference type="Gene3D" id="3.40.50.10140">
    <property type="entry name" value="Toll/interleukin-1 receptor homology (TIR) domain"/>
    <property type="match status" value="1"/>
</dbReference>
<dbReference type="Pfam" id="PF25013">
    <property type="entry name" value="LRR_Zer-1"/>
    <property type="match status" value="1"/>
</dbReference>
<dbReference type="InterPro" id="IPR027417">
    <property type="entry name" value="P-loop_NTPase"/>
</dbReference>
<evidence type="ECO:0000259" key="5">
    <source>
        <dbReference type="PROSITE" id="PS50104"/>
    </source>
</evidence>
<feature type="domain" description="TIR" evidence="5">
    <location>
        <begin position="8"/>
        <end position="169"/>
    </location>
</feature>
<dbReference type="Gene3D" id="3.80.10.10">
    <property type="entry name" value="Ribonuclease Inhibitor"/>
    <property type="match status" value="2"/>
</dbReference>
<dbReference type="SUPFAM" id="SSF52540">
    <property type="entry name" value="P-loop containing nucleoside triphosphate hydrolases"/>
    <property type="match status" value="1"/>
</dbReference>
<dbReference type="InterPro" id="IPR000157">
    <property type="entry name" value="TIR_dom"/>
</dbReference>
<dbReference type="PRINTS" id="PR00364">
    <property type="entry name" value="DISEASERSIST"/>
</dbReference>
<dbReference type="InterPro" id="IPR056845">
    <property type="entry name" value="LRR_Zer-1"/>
</dbReference>
<dbReference type="SMART" id="SM00255">
    <property type="entry name" value="TIR"/>
    <property type="match status" value="1"/>
</dbReference>
<dbReference type="PROSITE" id="PS50104">
    <property type="entry name" value="TIR"/>
    <property type="match status" value="1"/>
</dbReference>
<dbReference type="InterPro" id="IPR055414">
    <property type="entry name" value="LRR_R13L4/SHOC2-like"/>
</dbReference>
<evidence type="ECO:0000313" key="7">
    <source>
        <dbReference type="Proteomes" id="UP000197138"/>
    </source>
</evidence>
<dbReference type="SUPFAM" id="SSF52200">
    <property type="entry name" value="Toll/Interleukin receptor TIR domain"/>
    <property type="match status" value="1"/>
</dbReference>
<dbReference type="InterPro" id="IPR044974">
    <property type="entry name" value="Disease_R_plants"/>
</dbReference>
<dbReference type="InterPro" id="IPR058192">
    <property type="entry name" value="WHD_ROQ1-like"/>
</dbReference>
<dbReference type="SUPFAM" id="SSF52058">
    <property type="entry name" value="L domain-like"/>
    <property type="match status" value="1"/>
</dbReference>
<protein>
    <recommendedName>
        <fullName evidence="5">TIR domain-containing protein</fullName>
    </recommendedName>
</protein>
<dbReference type="GO" id="GO:0006952">
    <property type="term" value="P:defense response"/>
    <property type="evidence" value="ECO:0007669"/>
    <property type="project" value="UniProtKB-KW"/>
</dbReference>
<proteinExistence type="predicted"/>
<dbReference type="PANTHER" id="PTHR11017">
    <property type="entry name" value="LEUCINE-RICH REPEAT-CONTAINING PROTEIN"/>
    <property type="match status" value="1"/>
</dbReference>
<reference evidence="7" key="1">
    <citation type="journal article" date="2017" name="Plant J.">
        <title>The pomegranate (Punica granatum L.) genome and the genomics of punicalagin biosynthesis.</title>
        <authorList>
            <person name="Qin G."/>
            <person name="Xu C."/>
            <person name="Ming R."/>
            <person name="Tang H."/>
            <person name="Guyot R."/>
            <person name="Kramer E.M."/>
            <person name="Hu Y."/>
            <person name="Yi X."/>
            <person name="Qi Y."/>
            <person name="Xu X."/>
            <person name="Gao Z."/>
            <person name="Pan H."/>
            <person name="Jian J."/>
            <person name="Tian Y."/>
            <person name="Yue Z."/>
            <person name="Xu Y."/>
        </authorList>
    </citation>
    <scope>NUCLEOTIDE SEQUENCE [LARGE SCALE GENOMIC DNA]</scope>
    <source>
        <strain evidence="7">cv. Dabenzi</strain>
    </source>
</reference>
<dbReference type="EMBL" id="MTKT01001080">
    <property type="protein sequence ID" value="OWM86669.1"/>
    <property type="molecule type" value="Genomic_DNA"/>
</dbReference>
<dbReference type="InterPro" id="IPR032675">
    <property type="entry name" value="LRR_dom_sf"/>
</dbReference>
<dbReference type="GO" id="GO:0051707">
    <property type="term" value="P:response to other organism"/>
    <property type="evidence" value="ECO:0007669"/>
    <property type="project" value="UniProtKB-ARBA"/>
</dbReference>
<gene>
    <name evidence="6" type="ORF">CDL15_Pgr015704</name>
</gene>
<dbReference type="Pfam" id="PF00931">
    <property type="entry name" value="NB-ARC"/>
    <property type="match status" value="1"/>
</dbReference>